<dbReference type="Pfam" id="PF09084">
    <property type="entry name" value="NMT1"/>
    <property type="match status" value="1"/>
</dbReference>
<protein>
    <recommendedName>
        <fullName evidence="5">SsuA/THI5-like domain-containing protein</fullName>
    </recommendedName>
</protein>
<dbReference type="OrthoDB" id="9815602at2"/>
<evidence type="ECO:0000256" key="1">
    <source>
        <dbReference type="ARBA" id="ARBA00004418"/>
    </source>
</evidence>
<keyword evidence="4" id="KW-1133">Transmembrane helix</keyword>
<comment type="subcellular location">
    <subcellularLocation>
        <location evidence="1">Periplasm</location>
    </subcellularLocation>
</comment>
<keyword evidence="4" id="KW-0472">Membrane</keyword>
<feature type="transmembrane region" description="Helical" evidence="4">
    <location>
        <begin position="15"/>
        <end position="33"/>
    </location>
</feature>
<comment type="similarity">
    <text evidence="2">Belongs to the bacterial solute-binding protein SsuA/TauA family.</text>
</comment>
<keyword evidence="3" id="KW-0732">Signal</keyword>
<dbReference type="PANTHER" id="PTHR30024:SF47">
    <property type="entry name" value="TAURINE-BINDING PERIPLASMIC PROTEIN"/>
    <property type="match status" value="1"/>
</dbReference>
<organism evidence="6 7">
    <name type="scientific">Planktothrix serta PCC 8927</name>
    <dbReference type="NCBI Taxonomy" id="671068"/>
    <lineage>
        <taxon>Bacteria</taxon>
        <taxon>Bacillati</taxon>
        <taxon>Cyanobacteriota</taxon>
        <taxon>Cyanophyceae</taxon>
        <taxon>Oscillatoriophycideae</taxon>
        <taxon>Oscillatoriales</taxon>
        <taxon>Microcoleaceae</taxon>
        <taxon>Planktothrix</taxon>
    </lineage>
</organism>
<keyword evidence="4" id="KW-0812">Transmembrane</keyword>
<reference evidence="6" key="1">
    <citation type="submission" date="2019-10" db="EMBL/GenBank/DDBJ databases">
        <authorList>
            <consortium name="Genoscope - CEA"/>
            <person name="William W."/>
        </authorList>
    </citation>
    <scope>NUCLEOTIDE SEQUENCE [LARGE SCALE GENOMIC DNA]</scope>
    <source>
        <strain evidence="6">BBR_PRJEB10992</strain>
    </source>
</reference>
<dbReference type="PROSITE" id="PS51257">
    <property type="entry name" value="PROKAR_LIPOPROTEIN"/>
    <property type="match status" value="1"/>
</dbReference>
<evidence type="ECO:0000256" key="3">
    <source>
        <dbReference type="ARBA" id="ARBA00022729"/>
    </source>
</evidence>
<evidence type="ECO:0000313" key="7">
    <source>
        <dbReference type="Proteomes" id="UP000184550"/>
    </source>
</evidence>
<dbReference type="Gene3D" id="3.40.190.10">
    <property type="entry name" value="Periplasmic binding protein-like II"/>
    <property type="match status" value="2"/>
</dbReference>
<dbReference type="SUPFAM" id="SSF53850">
    <property type="entry name" value="Periplasmic binding protein-like II"/>
    <property type="match status" value="1"/>
</dbReference>
<dbReference type="InterPro" id="IPR015168">
    <property type="entry name" value="SsuA/THI5"/>
</dbReference>
<dbReference type="Proteomes" id="UP000184550">
    <property type="component" value="Unassembled WGS sequence"/>
</dbReference>
<dbReference type="EMBL" id="CZCU02000129">
    <property type="protein sequence ID" value="VXD16215.1"/>
    <property type="molecule type" value="Genomic_DNA"/>
</dbReference>
<comment type="caution">
    <text evidence="6">The sequence shown here is derived from an EMBL/GenBank/DDBJ whole genome shotgun (WGS) entry which is preliminary data.</text>
</comment>
<evidence type="ECO:0000256" key="2">
    <source>
        <dbReference type="ARBA" id="ARBA00010742"/>
    </source>
</evidence>
<dbReference type="PANTHER" id="PTHR30024">
    <property type="entry name" value="ALIPHATIC SULFONATES-BINDING PROTEIN-RELATED"/>
    <property type="match status" value="1"/>
</dbReference>
<proteinExistence type="inferred from homology"/>
<feature type="domain" description="SsuA/THI5-like" evidence="5">
    <location>
        <begin position="49"/>
        <end position="256"/>
    </location>
</feature>
<keyword evidence="7" id="KW-1185">Reference proteome</keyword>
<gene>
    <name evidence="6" type="ORF">PL8927_540004</name>
</gene>
<name>A0A7Z9E0B6_9CYAN</name>
<accession>A0A7Z9E0B6</accession>
<sequence length="337" mass="37541">MNRNKIHAEKMQKQIYLFLIGILICMSLGILVSCFQQPTTPLLVGSNNWPGFAPLYLAEQLGYYKNSSIKIVDYPSTTEINRAIRSGDLQVGGISLDETLLLAETFPEIRLILLIDLSNGADVILGKPQLKTLSDIQGKKVGVENTALGAYMLSRGLDQAGLSVQDIIIVSLGYSEHESAFKEGEIDAVVTFEPTRSKLIETGANVLFDSSKIPGEIIDVLVVRQDILKTQPKDLEQLVRGWFMALDYLKNQPESAAQIMAKRGGIKPTEFLSSLKLLKFFTPTENQKLLSQTDPRLVYSSQELAKLMKEKKLLNSNIRFSSLLDDRFVNQLSKSQQ</sequence>
<evidence type="ECO:0000313" key="6">
    <source>
        <dbReference type="EMBL" id="VXD16215.1"/>
    </source>
</evidence>
<evidence type="ECO:0000259" key="5">
    <source>
        <dbReference type="Pfam" id="PF09084"/>
    </source>
</evidence>
<dbReference type="AlphaFoldDB" id="A0A7Z9E0B6"/>
<evidence type="ECO:0000256" key="4">
    <source>
        <dbReference type="SAM" id="Phobius"/>
    </source>
</evidence>
<dbReference type="GO" id="GO:0042597">
    <property type="term" value="C:periplasmic space"/>
    <property type="evidence" value="ECO:0007669"/>
    <property type="project" value="UniProtKB-SubCell"/>
</dbReference>
<dbReference type="RefSeq" id="WP_083620104.1">
    <property type="nucleotide sequence ID" value="NZ_LR734865.1"/>
</dbReference>